<organism evidence="2 3">
    <name type="scientific">Microbacterium galbinum</name>
    <dbReference type="NCBI Taxonomy" id="2851646"/>
    <lineage>
        <taxon>Bacteria</taxon>
        <taxon>Bacillati</taxon>
        <taxon>Actinomycetota</taxon>
        <taxon>Actinomycetes</taxon>
        <taxon>Micrococcales</taxon>
        <taxon>Microbacteriaceae</taxon>
        <taxon>Microbacterium</taxon>
    </lineage>
</organism>
<dbReference type="Proteomes" id="UP000831963">
    <property type="component" value="Chromosome"/>
</dbReference>
<evidence type="ECO:0000313" key="3">
    <source>
        <dbReference type="Proteomes" id="UP000831963"/>
    </source>
</evidence>
<evidence type="ECO:0000313" key="2">
    <source>
        <dbReference type="EMBL" id="UPL14261.1"/>
    </source>
</evidence>
<feature type="transmembrane region" description="Helical" evidence="1">
    <location>
        <begin position="146"/>
        <end position="167"/>
    </location>
</feature>
<dbReference type="NCBIfam" id="NF038065">
    <property type="entry name" value="Pr6Pr"/>
    <property type="match status" value="1"/>
</dbReference>
<keyword evidence="1" id="KW-0472">Membrane</keyword>
<proteinExistence type="predicted"/>
<dbReference type="EMBL" id="CP078077">
    <property type="protein sequence ID" value="UPL14261.1"/>
    <property type="molecule type" value="Genomic_DNA"/>
</dbReference>
<name>A0ABY4IR08_9MICO</name>
<keyword evidence="3" id="KW-1185">Reference proteome</keyword>
<feature type="transmembrane region" description="Helical" evidence="1">
    <location>
        <begin position="85"/>
        <end position="107"/>
    </location>
</feature>
<gene>
    <name evidence="2" type="ORF">KV396_07150</name>
</gene>
<feature type="transmembrane region" description="Helical" evidence="1">
    <location>
        <begin position="198"/>
        <end position="219"/>
    </location>
</feature>
<accession>A0ABY4IR08</accession>
<sequence length="229" mass="25206">MKTVWPYVRIVAALLALAALARQLTREIATAQAATTEWGRDIPTAVSNFFSFFTTLSGLIAAIVLLIAAGWMLRTRRSDDTEPRWLAVLLAYASTYMITTGIVYNLLLRNIPSHSATEAWTSETLHVVLPIVMLLDVLFAPRRRSLGWGTALLAVVFPLAWGGYTLVRGPFITDPFTATPYWYPYPFLNPNTSSWASVGLYVAAIAAAIVVISLIVVGIGRLRGARKRH</sequence>
<keyword evidence="1" id="KW-1133">Transmembrane helix</keyword>
<protein>
    <submittedName>
        <fullName evidence="2">Pr6Pr family membrane protein</fullName>
    </submittedName>
</protein>
<dbReference type="InterPro" id="IPR049713">
    <property type="entry name" value="Pr6Pr-like"/>
</dbReference>
<evidence type="ECO:0000256" key="1">
    <source>
        <dbReference type="SAM" id="Phobius"/>
    </source>
</evidence>
<dbReference type="RefSeq" id="WP_247633319.1">
    <property type="nucleotide sequence ID" value="NZ_CP078077.1"/>
</dbReference>
<keyword evidence="1" id="KW-0812">Transmembrane</keyword>
<reference evidence="2 3" key="1">
    <citation type="submission" date="2021-06" db="EMBL/GenBank/DDBJ databases">
        <title>Genome-based taxonomic framework of Microbacterium strains isolated from marine environment, the description of four new species and reclassification of four preexisting species.</title>
        <authorList>
            <person name="Lee S.D."/>
            <person name="Kim S.-M."/>
            <person name="Byeon Y.-S."/>
            <person name="Yang H.L."/>
            <person name="Kim I.S."/>
        </authorList>
    </citation>
    <scope>NUCLEOTIDE SEQUENCE [LARGE SCALE GENOMIC DNA]</scope>
    <source>
        <strain evidence="2 3">SSW1-36</strain>
    </source>
</reference>
<feature type="transmembrane region" description="Helical" evidence="1">
    <location>
        <begin position="49"/>
        <end position="73"/>
    </location>
</feature>